<name>A0A9D4Y0B3_PEA</name>
<evidence type="ECO:0000256" key="2">
    <source>
        <dbReference type="ARBA" id="ARBA00009747"/>
    </source>
</evidence>
<evidence type="ECO:0000256" key="9">
    <source>
        <dbReference type="ARBA" id="ARBA00031547"/>
    </source>
</evidence>
<keyword evidence="5" id="KW-0479">Metal-binding</keyword>
<evidence type="ECO:0000256" key="1">
    <source>
        <dbReference type="ARBA" id="ARBA00001946"/>
    </source>
</evidence>
<evidence type="ECO:0000256" key="3">
    <source>
        <dbReference type="ARBA" id="ARBA00022679"/>
    </source>
</evidence>
<dbReference type="GO" id="GO:0005524">
    <property type="term" value="F:ATP binding"/>
    <property type="evidence" value="ECO:0007669"/>
    <property type="project" value="UniProtKB-KW"/>
</dbReference>
<comment type="cofactor">
    <cofactor evidence="1">
        <name>Mg(2+)</name>
        <dbReference type="ChEBI" id="CHEBI:18420"/>
    </cofactor>
</comment>
<dbReference type="Gramene" id="Psat03G0442800-T1">
    <property type="protein sequence ID" value="KAI5429837.1"/>
    <property type="gene ID" value="KIW84_034428"/>
</dbReference>
<keyword evidence="4" id="KW-0548">Nucleotidyltransferase</keyword>
<dbReference type="InterPro" id="IPR003846">
    <property type="entry name" value="SelO"/>
</dbReference>
<comment type="similarity">
    <text evidence="2">Belongs to the SELO family.</text>
</comment>
<keyword evidence="6" id="KW-0547">Nucleotide-binding</keyword>
<reference evidence="10 11" key="1">
    <citation type="journal article" date="2022" name="Nat. Genet.">
        <title>Improved pea reference genome and pan-genome highlight genomic features and evolutionary characteristics.</title>
        <authorList>
            <person name="Yang T."/>
            <person name="Liu R."/>
            <person name="Luo Y."/>
            <person name="Hu S."/>
            <person name="Wang D."/>
            <person name="Wang C."/>
            <person name="Pandey M.K."/>
            <person name="Ge S."/>
            <person name="Xu Q."/>
            <person name="Li N."/>
            <person name="Li G."/>
            <person name="Huang Y."/>
            <person name="Saxena R.K."/>
            <person name="Ji Y."/>
            <person name="Li M."/>
            <person name="Yan X."/>
            <person name="He Y."/>
            <person name="Liu Y."/>
            <person name="Wang X."/>
            <person name="Xiang C."/>
            <person name="Varshney R.K."/>
            <person name="Ding H."/>
            <person name="Gao S."/>
            <person name="Zong X."/>
        </authorList>
    </citation>
    <scope>NUCLEOTIDE SEQUENCE [LARGE SCALE GENOMIC DNA]</scope>
    <source>
        <strain evidence="10 11">cv. Zhongwan 6</strain>
    </source>
</reference>
<keyword evidence="8" id="KW-0460">Magnesium</keyword>
<dbReference type="EMBL" id="JAMSHJ010000003">
    <property type="protein sequence ID" value="KAI5429837.1"/>
    <property type="molecule type" value="Genomic_DNA"/>
</dbReference>
<evidence type="ECO:0000256" key="5">
    <source>
        <dbReference type="ARBA" id="ARBA00022723"/>
    </source>
</evidence>
<comment type="caution">
    <text evidence="10">The sequence shown here is derived from an EMBL/GenBank/DDBJ whole genome shotgun (WGS) entry which is preliminary data.</text>
</comment>
<dbReference type="PANTHER" id="PTHR32057:SF14">
    <property type="entry name" value="PROTEIN ADENYLYLTRANSFERASE SELO, MITOCHONDRIAL"/>
    <property type="match status" value="1"/>
</dbReference>
<dbReference type="AlphaFoldDB" id="A0A9D4Y0B3"/>
<gene>
    <name evidence="10" type="ORF">KIW84_034428</name>
</gene>
<evidence type="ECO:0000313" key="11">
    <source>
        <dbReference type="Proteomes" id="UP001058974"/>
    </source>
</evidence>
<evidence type="ECO:0000256" key="4">
    <source>
        <dbReference type="ARBA" id="ARBA00022695"/>
    </source>
</evidence>
<dbReference type="PANTHER" id="PTHR32057">
    <property type="entry name" value="PROTEIN ADENYLYLTRANSFERASE SELO, MITOCHONDRIAL"/>
    <property type="match status" value="1"/>
</dbReference>
<protein>
    <recommendedName>
        <fullName evidence="9">Selenoprotein O</fullName>
    </recommendedName>
</protein>
<evidence type="ECO:0000256" key="7">
    <source>
        <dbReference type="ARBA" id="ARBA00022840"/>
    </source>
</evidence>
<dbReference type="GO" id="GO:0046872">
    <property type="term" value="F:metal ion binding"/>
    <property type="evidence" value="ECO:0007669"/>
    <property type="project" value="UniProtKB-KW"/>
</dbReference>
<dbReference type="GO" id="GO:0070733">
    <property type="term" value="F:AMPylase activity"/>
    <property type="evidence" value="ECO:0007669"/>
    <property type="project" value="TreeGrafter"/>
</dbReference>
<accession>A0A9D4Y0B3</accession>
<keyword evidence="11" id="KW-1185">Reference proteome</keyword>
<evidence type="ECO:0000256" key="6">
    <source>
        <dbReference type="ARBA" id="ARBA00022741"/>
    </source>
</evidence>
<proteinExistence type="inferred from homology"/>
<evidence type="ECO:0000256" key="8">
    <source>
        <dbReference type="ARBA" id="ARBA00022842"/>
    </source>
</evidence>
<evidence type="ECO:0000313" key="10">
    <source>
        <dbReference type="EMBL" id="KAI5429837.1"/>
    </source>
</evidence>
<keyword evidence="3" id="KW-0808">Transferase</keyword>
<keyword evidence="7" id="KW-0067">ATP-binding</keyword>
<dbReference type="GO" id="GO:0009534">
    <property type="term" value="C:chloroplast thylakoid"/>
    <property type="evidence" value="ECO:0007669"/>
    <property type="project" value="TreeGrafter"/>
</dbReference>
<organism evidence="10 11">
    <name type="scientific">Pisum sativum</name>
    <name type="common">Garden pea</name>
    <name type="synonym">Lathyrus oleraceus</name>
    <dbReference type="NCBI Taxonomy" id="3888"/>
    <lineage>
        <taxon>Eukaryota</taxon>
        <taxon>Viridiplantae</taxon>
        <taxon>Streptophyta</taxon>
        <taxon>Embryophyta</taxon>
        <taxon>Tracheophyta</taxon>
        <taxon>Spermatophyta</taxon>
        <taxon>Magnoliopsida</taxon>
        <taxon>eudicotyledons</taxon>
        <taxon>Gunneridae</taxon>
        <taxon>Pentapetalae</taxon>
        <taxon>rosids</taxon>
        <taxon>fabids</taxon>
        <taxon>Fabales</taxon>
        <taxon>Fabaceae</taxon>
        <taxon>Papilionoideae</taxon>
        <taxon>50 kb inversion clade</taxon>
        <taxon>NPAAA clade</taxon>
        <taxon>Hologalegina</taxon>
        <taxon>IRL clade</taxon>
        <taxon>Fabeae</taxon>
        <taxon>Lathyrus</taxon>
    </lineage>
</organism>
<sequence length="81" mass="9062">MLRVLDYSRVSRRLLVEAGDDMTVHLGIPTTHALYLVNTGKLVTRDIFYDGSPKEEKGAIVCRVAQSFLHFGSFQIHASRG</sequence>
<dbReference type="Pfam" id="PF02696">
    <property type="entry name" value="SelO"/>
    <property type="match status" value="1"/>
</dbReference>
<dbReference type="Proteomes" id="UP001058974">
    <property type="component" value="Chromosome 3"/>
</dbReference>